<accession>B7QDK8</accession>
<dbReference type="Gene3D" id="3.60.20.40">
    <property type="match status" value="1"/>
</dbReference>
<dbReference type="VEuPathDB" id="VectorBase:ISCI013319"/>
<keyword evidence="3" id="KW-1185">Reference proteome</keyword>
<dbReference type="VEuPathDB" id="VectorBase:ISCW013319"/>
<protein>
    <submittedName>
        <fullName evidence="1 2">Uncharacterized protein</fullName>
    </submittedName>
</protein>
<evidence type="ECO:0000313" key="2">
    <source>
        <dbReference type="EnsemblMetazoa" id="ISCW013319-PA"/>
    </source>
</evidence>
<sequence length="107" mass="12165">MSGYYVIKVGLFPQVAVRFLWENRTLKSAIDYPRLHVDVKSGSIQYEHRMVPRIMYKMAQIGHTLDGDPEEMSFGDRYSCVCGIAMKHGVLYTNADFRAHTGGFDGD</sequence>
<gene>
    <name evidence="1" type="ORF">IscW_ISCW013319</name>
</gene>
<dbReference type="OrthoDB" id="6434285at2759"/>
<evidence type="ECO:0000313" key="1">
    <source>
        <dbReference type="EMBL" id="EEC16930.1"/>
    </source>
</evidence>
<proteinExistence type="predicted"/>
<dbReference type="VEuPathDB" id="VectorBase:ISCP_005319"/>
<dbReference type="Proteomes" id="UP000001555">
    <property type="component" value="Unassembled WGS sequence"/>
</dbReference>
<name>B7QDK8_IXOSC</name>
<evidence type="ECO:0000313" key="3">
    <source>
        <dbReference type="Proteomes" id="UP000001555"/>
    </source>
</evidence>
<dbReference type="InParanoid" id="B7QDK8"/>
<dbReference type="EnsemblMetazoa" id="ISCW013319-RA">
    <property type="protein sequence ID" value="ISCW013319-PA"/>
    <property type="gene ID" value="ISCW013319"/>
</dbReference>
<reference evidence="1 3" key="1">
    <citation type="submission" date="2008-03" db="EMBL/GenBank/DDBJ databases">
        <title>Annotation of Ixodes scapularis.</title>
        <authorList>
            <consortium name="Ixodes scapularis Genome Project Consortium"/>
            <person name="Caler E."/>
            <person name="Hannick L.I."/>
            <person name="Bidwell S."/>
            <person name="Joardar V."/>
            <person name="Thiagarajan M."/>
            <person name="Amedeo P."/>
            <person name="Galinsky K.J."/>
            <person name="Schobel S."/>
            <person name="Inman J."/>
            <person name="Hostetler J."/>
            <person name="Miller J."/>
            <person name="Hammond M."/>
            <person name="Megy K."/>
            <person name="Lawson D."/>
            <person name="Kodira C."/>
            <person name="Sutton G."/>
            <person name="Meyer J."/>
            <person name="Hill C.A."/>
            <person name="Birren B."/>
            <person name="Nene V."/>
            <person name="Collins F."/>
            <person name="Alarcon-Chaidez F."/>
            <person name="Wikel S."/>
            <person name="Strausberg R."/>
        </authorList>
    </citation>
    <scope>NUCLEOTIDE SEQUENCE [LARGE SCALE GENOMIC DNA]</scope>
    <source>
        <strain evidence="3">Wikel</strain>
        <strain evidence="1">Wikel colony</strain>
    </source>
</reference>
<dbReference type="EMBL" id="ABJB010225657">
    <property type="status" value="NOT_ANNOTATED_CDS"/>
    <property type="molecule type" value="Genomic_DNA"/>
</dbReference>
<dbReference type="HOGENOM" id="CLU_2212841_0_0_1"/>
<dbReference type="InterPro" id="IPR029055">
    <property type="entry name" value="Ntn_hydrolases_N"/>
</dbReference>
<dbReference type="Pfam" id="PF01019">
    <property type="entry name" value="G_glu_transpept"/>
    <property type="match status" value="1"/>
</dbReference>
<organism>
    <name type="scientific">Ixodes scapularis</name>
    <name type="common">Black-legged tick</name>
    <name type="synonym">Deer tick</name>
    <dbReference type="NCBI Taxonomy" id="6945"/>
    <lineage>
        <taxon>Eukaryota</taxon>
        <taxon>Metazoa</taxon>
        <taxon>Ecdysozoa</taxon>
        <taxon>Arthropoda</taxon>
        <taxon>Chelicerata</taxon>
        <taxon>Arachnida</taxon>
        <taxon>Acari</taxon>
        <taxon>Parasitiformes</taxon>
        <taxon>Ixodida</taxon>
        <taxon>Ixodoidea</taxon>
        <taxon>Ixodidae</taxon>
        <taxon>Ixodinae</taxon>
        <taxon>Ixodes</taxon>
    </lineage>
</organism>
<dbReference type="SUPFAM" id="SSF56235">
    <property type="entry name" value="N-terminal nucleophile aminohydrolases (Ntn hydrolases)"/>
    <property type="match status" value="1"/>
</dbReference>
<dbReference type="InterPro" id="IPR043137">
    <property type="entry name" value="GGT_ssub_C"/>
</dbReference>
<dbReference type="PaxDb" id="6945-B7QDK8"/>
<dbReference type="EMBL" id="DS914679">
    <property type="protein sequence ID" value="EEC16930.1"/>
    <property type="molecule type" value="Genomic_DNA"/>
</dbReference>
<reference evidence="2" key="2">
    <citation type="submission" date="2020-05" db="UniProtKB">
        <authorList>
            <consortium name="EnsemblMetazoa"/>
        </authorList>
    </citation>
    <scope>IDENTIFICATION</scope>
    <source>
        <strain evidence="2">wikel</strain>
    </source>
</reference>
<dbReference type="AlphaFoldDB" id="B7QDK8"/>